<dbReference type="Pfam" id="PF02353">
    <property type="entry name" value="CMAS"/>
    <property type="match status" value="1"/>
</dbReference>
<evidence type="ECO:0000313" key="7">
    <source>
        <dbReference type="EMBL" id="GGF61196.1"/>
    </source>
</evidence>
<dbReference type="SUPFAM" id="SSF53335">
    <property type="entry name" value="S-adenosyl-L-methionine-dependent methyltransferases"/>
    <property type="match status" value="1"/>
</dbReference>
<comment type="caution">
    <text evidence="7">The sequence shown here is derived from an EMBL/GenBank/DDBJ whole genome shotgun (WGS) entry which is preliminary data.</text>
</comment>
<protein>
    <submittedName>
        <fullName evidence="7">Cyclopropane-fatty-acyl-phospholipid synthase</fullName>
    </submittedName>
</protein>
<evidence type="ECO:0000256" key="3">
    <source>
        <dbReference type="ARBA" id="ARBA00022679"/>
    </source>
</evidence>
<reference evidence="7" key="2">
    <citation type="submission" date="2020-09" db="EMBL/GenBank/DDBJ databases">
        <authorList>
            <person name="Sun Q."/>
            <person name="Sedlacek I."/>
        </authorList>
    </citation>
    <scope>NUCLEOTIDE SEQUENCE</scope>
    <source>
        <strain evidence="7">CCM 7897</strain>
    </source>
</reference>
<dbReference type="GO" id="GO:0008168">
    <property type="term" value="F:methyltransferase activity"/>
    <property type="evidence" value="ECO:0007669"/>
    <property type="project" value="UniProtKB-KW"/>
</dbReference>
<gene>
    <name evidence="7" type="ORF">GCM10007301_21190</name>
</gene>
<keyword evidence="2" id="KW-0489">Methyltransferase</keyword>
<dbReference type="CDD" id="cd02440">
    <property type="entry name" value="AdoMet_MTases"/>
    <property type="match status" value="1"/>
</dbReference>
<dbReference type="EMBL" id="BMCT01000002">
    <property type="protein sequence ID" value="GGF61196.1"/>
    <property type="molecule type" value="Genomic_DNA"/>
</dbReference>
<evidence type="ECO:0000313" key="8">
    <source>
        <dbReference type="Proteomes" id="UP000606044"/>
    </source>
</evidence>
<keyword evidence="4" id="KW-0949">S-adenosyl-L-methionine</keyword>
<dbReference type="AlphaFoldDB" id="A0A917BYK0"/>
<dbReference type="GO" id="GO:0032259">
    <property type="term" value="P:methylation"/>
    <property type="evidence" value="ECO:0007669"/>
    <property type="project" value="UniProtKB-KW"/>
</dbReference>
<sequence length="409" mass="46150">MPAESHMPDFTMAESPPIQARGIGPYVLRKLLSRLERGRLTVVFPSGARLDHRSATPGPEATLVLNSWRPLHRLLKRGGVGFGEAYMAGEWTTPDLSALLTLLAENVARLEATMAGLLPVRLGRRVGHMLRANSRRGARKNITFHYDLGNEFYRLWLDRTLTYSSALYARPDMTLEEAQQAKLDRVAELLELDRADLKLLEIGCGWGALAVRLAHAGAHVTGLTLSTEQKTRAQALAAEEKLSERIEIRLEDYRDVEGTFDRLVSIEMLEAVGEQYWPVYFSTLKQRLAPGGIAVLQAITIDEARFEAYRADPDFIQHYIFPGGMLPTKEHMGRLAREAGLRLETVEPFGQSYAETLAEWRHRLDASWPVIEKLGFDQTFHRMWDYYLAYCEAGFRAGVIDVAFYKLSA</sequence>
<feature type="active site" evidence="6">
    <location>
        <position position="391"/>
    </location>
</feature>
<accession>A0A917BYK0</accession>
<comment type="similarity">
    <text evidence="1">Belongs to the CFA/CMAS family.</text>
</comment>
<dbReference type="Proteomes" id="UP000606044">
    <property type="component" value="Unassembled WGS sequence"/>
</dbReference>
<organism evidence="7 8">
    <name type="scientific">Azorhizobium oxalatiphilum</name>
    <dbReference type="NCBI Taxonomy" id="980631"/>
    <lineage>
        <taxon>Bacteria</taxon>
        <taxon>Pseudomonadati</taxon>
        <taxon>Pseudomonadota</taxon>
        <taxon>Alphaproteobacteria</taxon>
        <taxon>Hyphomicrobiales</taxon>
        <taxon>Xanthobacteraceae</taxon>
        <taxon>Azorhizobium</taxon>
    </lineage>
</organism>
<keyword evidence="5" id="KW-0443">Lipid metabolism</keyword>
<dbReference type="InterPro" id="IPR050723">
    <property type="entry name" value="CFA/CMAS"/>
</dbReference>
<proteinExistence type="inferred from homology"/>
<evidence type="ECO:0000256" key="4">
    <source>
        <dbReference type="ARBA" id="ARBA00022691"/>
    </source>
</evidence>
<dbReference type="PANTHER" id="PTHR43667">
    <property type="entry name" value="CYCLOPROPANE-FATTY-ACYL-PHOSPHOLIPID SYNTHASE"/>
    <property type="match status" value="1"/>
</dbReference>
<name>A0A917BYK0_9HYPH</name>
<dbReference type="GO" id="GO:0008610">
    <property type="term" value="P:lipid biosynthetic process"/>
    <property type="evidence" value="ECO:0007669"/>
    <property type="project" value="InterPro"/>
</dbReference>
<keyword evidence="3" id="KW-0808">Transferase</keyword>
<dbReference type="InterPro" id="IPR003333">
    <property type="entry name" value="CMAS"/>
</dbReference>
<dbReference type="PANTHER" id="PTHR43667:SF2">
    <property type="entry name" value="FATTY ACID C-METHYL TRANSFERASE"/>
    <property type="match status" value="1"/>
</dbReference>
<dbReference type="InterPro" id="IPR029063">
    <property type="entry name" value="SAM-dependent_MTases_sf"/>
</dbReference>
<evidence type="ECO:0000256" key="5">
    <source>
        <dbReference type="ARBA" id="ARBA00023098"/>
    </source>
</evidence>
<evidence type="ECO:0000256" key="2">
    <source>
        <dbReference type="ARBA" id="ARBA00022603"/>
    </source>
</evidence>
<evidence type="ECO:0000256" key="6">
    <source>
        <dbReference type="PIRSR" id="PIRSR003085-1"/>
    </source>
</evidence>
<reference evidence="7" key="1">
    <citation type="journal article" date="2014" name="Int. J. Syst. Evol. Microbiol.">
        <title>Complete genome sequence of Corynebacterium casei LMG S-19264T (=DSM 44701T), isolated from a smear-ripened cheese.</title>
        <authorList>
            <consortium name="US DOE Joint Genome Institute (JGI-PGF)"/>
            <person name="Walter F."/>
            <person name="Albersmeier A."/>
            <person name="Kalinowski J."/>
            <person name="Ruckert C."/>
        </authorList>
    </citation>
    <scope>NUCLEOTIDE SEQUENCE</scope>
    <source>
        <strain evidence="7">CCM 7897</strain>
    </source>
</reference>
<dbReference type="PIRSF" id="PIRSF003085">
    <property type="entry name" value="CMAS"/>
    <property type="match status" value="1"/>
</dbReference>
<dbReference type="Gene3D" id="3.40.50.150">
    <property type="entry name" value="Vaccinia Virus protein VP39"/>
    <property type="match status" value="1"/>
</dbReference>
<keyword evidence="8" id="KW-1185">Reference proteome</keyword>
<evidence type="ECO:0000256" key="1">
    <source>
        <dbReference type="ARBA" id="ARBA00010815"/>
    </source>
</evidence>